<dbReference type="InterPro" id="IPR033247">
    <property type="entry name" value="Transketolase_fam"/>
</dbReference>
<dbReference type="Pfam" id="PF00456">
    <property type="entry name" value="Transketolase_N"/>
    <property type="match status" value="1"/>
</dbReference>
<proteinExistence type="inferred from homology"/>
<sequence length="682" mass="74718">MSNLSWTDLDEKSVKVARALALDAVENAGHGHPGTAMALAPVAHLLFNKFMNHAPNNPEWFARDRFILSCGHASMLLYTQLFLNGYGLELDDLKNFRKMDSLTPGHPEYLHTKGVEMTTGPLGQGLSSAVGMAIASRYWRNYFDQKAPHNESIFDNFIYVVASDGDLQEGVTSEASSIAGHLGLANLIVIYDDNSISIDGDTSLAFTEDVVARYRSYDWDVHSVELAQDGQVDIPNLIKAIELARKSSKPSFIRLKTVIAWPAPNARNTAASHGAPLGQNETKLTKKNLGFDPEKSFDVSQDVLDYTRKTKEVGDQKLVKWKIDFTSWAGSNPELAKDYARLEKSELIPDLESFITKFEPGVSVASRKSGGTVLNELSNKLVELVGGSADLAESNGVALKNAKVMQKLNSSIPDSSVGGKYLHFGIREHAMAAIMNGMALYGFTRPFGATFLIFSDYQKPAIRLASLMQLPVTYVWTHDSIGLGEDGPTHQPVEQLWALRLIPGFSVIRPCDANEVSVSWLKILEDRKPAGIVLTRQNIPTLDRNIYASAQNAKQGGYVLLDAPDANPEVILIATGSEVHLALDAQKELNSQKISTRVVSMPCVEWFLAQPSSYQEKVLPKTVTAKIAIEAGSSAGWYQFVGLTGAVIGLDRYGASGKPDLLYKEFGITVENIVKKAKELRK</sequence>
<dbReference type="PANTHER" id="PTHR43522:SF2">
    <property type="entry name" value="TRANSKETOLASE 1-RELATED"/>
    <property type="match status" value="1"/>
</dbReference>
<evidence type="ECO:0000256" key="5">
    <source>
        <dbReference type="ARBA" id="ARBA00013152"/>
    </source>
</evidence>
<dbReference type="Pfam" id="PF22613">
    <property type="entry name" value="Transketolase_C_1"/>
    <property type="match status" value="1"/>
</dbReference>
<comment type="cofactor">
    <cofactor evidence="2">
        <name>thiamine diphosphate</name>
        <dbReference type="ChEBI" id="CHEBI:58937"/>
    </cofactor>
</comment>
<evidence type="ECO:0000256" key="8">
    <source>
        <dbReference type="ARBA" id="ARBA00022842"/>
    </source>
</evidence>
<dbReference type="CDD" id="cd07033">
    <property type="entry name" value="TPP_PYR_DXS_TK_like"/>
    <property type="match status" value="1"/>
</dbReference>
<evidence type="ECO:0000256" key="7">
    <source>
        <dbReference type="ARBA" id="ARBA00022723"/>
    </source>
</evidence>
<dbReference type="InterPro" id="IPR005478">
    <property type="entry name" value="Transketolase_bac-like"/>
</dbReference>
<dbReference type="CDD" id="cd02012">
    <property type="entry name" value="TPP_TK"/>
    <property type="match status" value="1"/>
</dbReference>
<organism evidence="12">
    <name type="scientific">freshwater metagenome</name>
    <dbReference type="NCBI Taxonomy" id="449393"/>
    <lineage>
        <taxon>unclassified sequences</taxon>
        <taxon>metagenomes</taxon>
        <taxon>ecological metagenomes</taxon>
    </lineage>
</organism>
<dbReference type="SMART" id="SM00861">
    <property type="entry name" value="Transket_pyr"/>
    <property type="match status" value="1"/>
</dbReference>
<dbReference type="InterPro" id="IPR005475">
    <property type="entry name" value="Transketolase-like_Pyr-bd"/>
</dbReference>
<accession>A0A6J6E6H0</accession>
<dbReference type="GO" id="GO:0046872">
    <property type="term" value="F:metal ion binding"/>
    <property type="evidence" value="ECO:0007669"/>
    <property type="project" value="UniProtKB-KW"/>
</dbReference>
<dbReference type="PANTHER" id="PTHR43522">
    <property type="entry name" value="TRANSKETOLASE"/>
    <property type="match status" value="1"/>
</dbReference>
<reference evidence="12" key="1">
    <citation type="submission" date="2020-05" db="EMBL/GenBank/DDBJ databases">
        <authorList>
            <person name="Chiriac C."/>
            <person name="Salcher M."/>
            <person name="Ghai R."/>
            <person name="Kavagutti S V."/>
        </authorList>
    </citation>
    <scope>NUCLEOTIDE SEQUENCE</scope>
</reference>
<dbReference type="GO" id="GO:0005829">
    <property type="term" value="C:cytosol"/>
    <property type="evidence" value="ECO:0007669"/>
    <property type="project" value="TreeGrafter"/>
</dbReference>
<dbReference type="GO" id="GO:0006098">
    <property type="term" value="P:pentose-phosphate shunt"/>
    <property type="evidence" value="ECO:0007669"/>
    <property type="project" value="TreeGrafter"/>
</dbReference>
<dbReference type="FunFam" id="3.40.50.920:FF:000003">
    <property type="entry name" value="Transketolase"/>
    <property type="match status" value="1"/>
</dbReference>
<evidence type="ECO:0000259" key="11">
    <source>
        <dbReference type="SMART" id="SM00861"/>
    </source>
</evidence>
<dbReference type="FunFam" id="3.40.50.970:FF:000003">
    <property type="entry name" value="Transketolase"/>
    <property type="match status" value="1"/>
</dbReference>
<dbReference type="SUPFAM" id="SSF52922">
    <property type="entry name" value="TK C-terminal domain-like"/>
    <property type="match status" value="1"/>
</dbReference>
<keyword evidence="9" id="KW-0786">Thiamine pyrophosphate</keyword>
<dbReference type="FunFam" id="3.40.50.970:FF:000004">
    <property type="entry name" value="Transketolase"/>
    <property type="match status" value="1"/>
</dbReference>
<evidence type="ECO:0000256" key="3">
    <source>
        <dbReference type="ARBA" id="ARBA00007131"/>
    </source>
</evidence>
<dbReference type="Gene3D" id="3.40.50.920">
    <property type="match status" value="1"/>
</dbReference>
<keyword evidence="8" id="KW-0460">Magnesium</keyword>
<evidence type="ECO:0000256" key="6">
    <source>
        <dbReference type="ARBA" id="ARBA00022679"/>
    </source>
</evidence>
<dbReference type="GO" id="GO:0004802">
    <property type="term" value="F:transketolase activity"/>
    <property type="evidence" value="ECO:0007669"/>
    <property type="project" value="UniProtKB-EC"/>
</dbReference>
<evidence type="ECO:0000313" key="12">
    <source>
        <dbReference type="EMBL" id="CAB4571941.1"/>
    </source>
</evidence>
<gene>
    <name evidence="12" type="ORF">UFOPK1740_00303</name>
</gene>
<name>A0A6J6E6H0_9ZZZZ</name>
<comment type="catalytic activity">
    <reaction evidence="10">
        <text>D-sedoheptulose 7-phosphate + D-glyceraldehyde 3-phosphate = aldehydo-D-ribose 5-phosphate + D-xylulose 5-phosphate</text>
        <dbReference type="Rhea" id="RHEA:10508"/>
        <dbReference type="ChEBI" id="CHEBI:57483"/>
        <dbReference type="ChEBI" id="CHEBI:57737"/>
        <dbReference type="ChEBI" id="CHEBI:58273"/>
        <dbReference type="ChEBI" id="CHEBI:59776"/>
        <dbReference type="EC" id="2.2.1.1"/>
    </reaction>
</comment>
<evidence type="ECO:0000256" key="9">
    <source>
        <dbReference type="ARBA" id="ARBA00023052"/>
    </source>
</evidence>
<protein>
    <recommendedName>
        <fullName evidence="5">transketolase</fullName>
        <ecNumber evidence="5">2.2.1.1</ecNumber>
    </recommendedName>
</protein>
<dbReference type="InterPro" id="IPR055152">
    <property type="entry name" value="Transketolase-like_C_2"/>
</dbReference>
<comment type="cofactor">
    <cofactor evidence="1">
        <name>Mg(2+)</name>
        <dbReference type="ChEBI" id="CHEBI:18420"/>
    </cofactor>
</comment>
<dbReference type="InterPro" id="IPR029061">
    <property type="entry name" value="THDP-binding"/>
</dbReference>
<keyword evidence="6" id="KW-0808">Transferase</keyword>
<dbReference type="NCBIfam" id="TIGR00232">
    <property type="entry name" value="tktlase_bact"/>
    <property type="match status" value="1"/>
</dbReference>
<comment type="similarity">
    <text evidence="3">Belongs to the transketolase family.</text>
</comment>
<dbReference type="EMBL" id="CAEZTU010000007">
    <property type="protein sequence ID" value="CAB4571941.1"/>
    <property type="molecule type" value="Genomic_DNA"/>
</dbReference>
<evidence type="ECO:0000256" key="2">
    <source>
        <dbReference type="ARBA" id="ARBA00001964"/>
    </source>
</evidence>
<feature type="domain" description="Transketolase-like pyrimidine-binding" evidence="11">
    <location>
        <begin position="364"/>
        <end position="541"/>
    </location>
</feature>
<comment type="subunit">
    <text evidence="4">Homodimer.</text>
</comment>
<dbReference type="SUPFAM" id="SSF52518">
    <property type="entry name" value="Thiamin diphosphate-binding fold (THDP-binding)"/>
    <property type="match status" value="2"/>
</dbReference>
<evidence type="ECO:0000256" key="1">
    <source>
        <dbReference type="ARBA" id="ARBA00001946"/>
    </source>
</evidence>
<evidence type="ECO:0000256" key="4">
    <source>
        <dbReference type="ARBA" id="ARBA00011738"/>
    </source>
</evidence>
<dbReference type="AlphaFoldDB" id="A0A6J6E6H0"/>
<evidence type="ECO:0000256" key="10">
    <source>
        <dbReference type="ARBA" id="ARBA00049473"/>
    </source>
</evidence>
<dbReference type="Gene3D" id="3.40.50.970">
    <property type="match status" value="2"/>
</dbReference>
<dbReference type="InterPro" id="IPR009014">
    <property type="entry name" value="Transketo_C/PFOR_II"/>
</dbReference>
<dbReference type="InterPro" id="IPR005474">
    <property type="entry name" value="Transketolase_N"/>
</dbReference>
<dbReference type="EC" id="2.2.1.1" evidence="5"/>
<dbReference type="Pfam" id="PF02779">
    <property type="entry name" value="Transket_pyr"/>
    <property type="match status" value="1"/>
</dbReference>
<keyword evidence="7" id="KW-0479">Metal-binding</keyword>